<keyword evidence="2" id="KW-1185">Reference proteome</keyword>
<comment type="caution">
    <text evidence="1">The sequence shown here is derived from an EMBL/GenBank/DDBJ whole genome shotgun (WGS) entry which is preliminary data.</text>
</comment>
<proteinExistence type="predicted"/>
<dbReference type="Proteomes" id="UP000789901">
    <property type="component" value="Unassembled WGS sequence"/>
</dbReference>
<feature type="non-terminal residue" evidence="1">
    <location>
        <position position="90"/>
    </location>
</feature>
<sequence>IVTNGIEWYFLLWAGSLEDAIIELSGSYALDFYNNLKDAEKIVGYIISILQSQVHGLKNSVERHTIKRHHTEPSVYHSWMNPNCKFICLH</sequence>
<evidence type="ECO:0000313" key="1">
    <source>
        <dbReference type="EMBL" id="CAG8846883.1"/>
    </source>
</evidence>
<protein>
    <submittedName>
        <fullName evidence="1">19224_t:CDS:1</fullName>
    </submittedName>
</protein>
<accession>A0ABN7X4W0</accession>
<name>A0ABN7X4W0_GIGMA</name>
<organism evidence="1 2">
    <name type="scientific">Gigaspora margarita</name>
    <dbReference type="NCBI Taxonomy" id="4874"/>
    <lineage>
        <taxon>Eukaryota</taxon>
        <taxon>Fungi</taxon>
        <taxon>Fungi incertae sedis</taxon>
        <taxon>Mucoromycota</taxon>
        <taxon>Glomeromycotina</taxon>
        <taxon>Glomeromycetes</taxon>
        <taxon>Diversisporales</taxon>
        <taxon>Gigasporaceae</taxon>
        <taxon>Gigaspora</taxon>
    </lineage>
</organism>
<feature type="non-terminal residue" evidence="1">
    <location>
        <position position="1"/>
    </location>
</feature>
<reference evidence="1 2" key="1">
    <citation type="submission" date="2021-06" db="EMBL/GenBank/DDBJ databases">
        <authorList>
            <person name="Kallberg Y."/>
            <person name="Tangrot J."/>
            <person name="Rosling A."/>
        </authorList>
    </citation>
    <scope>NUCLEOTIDE SEQUENCE [LARGE SCALE GENOMIC DNA]</scope>
    <source>
        <strain evidence="1 2">120-4 pot B 10/14</strain>
    </source>
</reference>
<gene>
    <name evidence="1" type="ORF">GMARGA_LOCUS38387</name>
</gene>
<dbReference type="EMBL" id="CAJVQB010085301">
    <property type="protein sequence ID" value="CAG8846883.1"/>
    <property type="molecule type" value="Genomic_DNA"/>
</dbReference>
<evidence type="ECO:0000313" key="2">
    <source>
        <dbReference type="Proteomes" id="UP000789901"/>
    </source>
</evidence>